<gene>
    <name evidence="1" type="ORF">PHMEG_00019005</name>
</gene>
<dbReference type="AlphaFoldDB" id="A0A225VSD1"/>
<evidence type="ECO:0000313" key="1">
    <source>
        <dbReference type="EMBL" id="OWZ08451.1"/>
    </source>
</evidence>
<name>A0A225VSD1_9STRA</name>
<dbReference type="STRING" id="4795.A0A225VSD1"/>
<reference evidence="2" key="1">
    <citation type="submission" date="2017-03" db="EMBL/GenBank/DDBJ databases">
        <title>Phytopthora megakarya and P. palmivora, two closely related causual agents of cacao black pod achieved similar genome size and gene model numbers by different mechanisms.</title>
        <authorList>
            <person name="Ali S."/>
            <person name="Shao J."/>
            <person name="Larry D.J."/>
            <person name="Kronmiller B."/>
            <person name="Shen D."/>
            <person name="Strem M.D."/>
            <person name="Melnick R.L."/>
            <person name="Guiltinan M.J."/>
            <person name="Tyler B.M."/>
            <person name="Meinhardt L.W."/>
            <person name="Bailey B.A."/>
        </authorList>
    </citation>
    <scope>NUCLEOTIDE SEQUENCE [LARGE SCALE GENOMIC DNA]</scope>
    <source>
        <strain evidence="2">zdho120</strain>
    </source>
</reference>
<dbReference type="InterPro" id="IPR002110">
    <property type="entry name" value="Ankyrin_rpt"/>
</dbReference>
<dbReference type="InterPro" id="IPR052050">
    <property type="entry name" value="SecEffector_AnkRepeat"/>
</dbReference>
<proteinExistence type="predicted"/>
<dbReference type="PANTHER" id="PTHR46586">
    <property type="entry name" value="ANKYRIN REPEAT-CONTAINING PROTEIN"/>
    <property type="match status" value="1"/>
</dbReference>
<dbReference type="EMBL" id="NBNE01003151">
    <property type="protein sequence ID" value="OWZ08451.1"/>
    <property type="molecule type" value="Genomic_DNA"/>
</dbReference>
<organism evidence="1 2">
    <name type="scientific">Phytophthora megakarya</name>
    <dbReference type="NCBI Taxonomy" id="4795"/>
    <lineage>
        <taxon>Eukaryota</taxon>
        <taxon>Sar</taxon>
        <taxon>Stramenopiles</taxon>
        <taxon>Oomycota</taxon>
        <taxon>Peronosporomycetes</taxon>
        <taxon>Peronosporales</taxon>
        <taxon>Peronosporaceae</taxon>
        <taxon>Phytophthora</taxon>
    </lineage>
</organism>
<dbReference type="SUPFAM" id="SSF140860">
    <property type="entry name" value="Pseudo ankyrin repeat-like"/>
    <property type="match status" value="1"/>
</dbReference>
<sequence length="189" mass="21507">MYYKSTVKTGSVKTGNVKTVKWLDLKAEHLNQLTVMLHVVTSKYSGGFMSTAHAMDIAAAAGHLNVVKWRHLNRSEGCSNQALTHAIISGHLDVVLFLYLHCEKEIVLNDYKRQFCPELQQWLLTPKLHRPSQQLAFPRNRLNMDTLHLISHHNCEQGVTRDARSSQKRWLLNRTAELAASRGDLPTLQ</sequence>
<keyword evidence="2" id="KW-1185">Reference proteome</keyword>
<dbReference type="PANTHER" id="PTHR46586:SF3">
    <property type="entry name" value="ANKYRIN REPEAT-CONTAINING PROTEIN"/>
    <property type="match status" value="1"/>
</dbReference>
<protein>
    <submittedName>
        <fullName evidence="1">Uncharacterized protein</fullName>
    </submittedName>
</protein>
<evidence type="ECO:0000313" key="2">
    <source>
        <dbReference type="Proteomes" id="UP000198211"/>
    </source>
</evidence>
<dbReference type="Proteomes" id="UP000198211">
    <property type="component" value="Unassembled WGS sequence"/>
</dbReference>
<dbReference type="Pfam" id="PF13637">
    <property type="entry name" value="Ank_4"/>
    <property type="match status" value="1"/>
</dbReference>
<comment type="caution">
    <text evidence="1">The sequence shown here is derived from an EMBL/GenBank/DDBJ whole genome shotgun (WGS) entry which is preliminary data.</text>
</comment>
<accession>A0A225VSD1</accession>